<dbReference type="Pfam" id="PF00534">
    <property type="entry name" value="Glycos_transf_1"/>
    <property type="match status" value="1"/>
</dbReference>
<feature type="domain" description="Glycosyl transferase family 1" evidence="3">
    <location>
        <begin position="201"/>
        <end position="359"/>
    </location>
</feature>
<dbReference type="PANTHER" id="PTHR12526">
    <property type="entry name" value="GLYCOSYLTRANSFERASE"/>
    <property type="match status" value="1"/>
</dbReference>
<evidence type="ECO:0000256" key="1">
    <source>
        <dbReference type="ARBA" id="ARBA00022676"/>
    </source>
</evidence>
<dbReference type="Gene3D" id="3.40.50.2000">
    <property type="entry name" value="Glycogen Phosphorylase B"/>
    <property type="match status" value="2"/>
</dbReference>
<proteinExistence type="predicted"/>
<evidence type="ECO:0000313" key="6">
    <source>
        <dbReference type="Proteomes" id="UP001446205"/>
    </source>
</evidence>
<organism evidence="5 6">
    <name type="scientific">Thermithiobacillus plumbiphilus</name>
    <dbReference type="NCBI Taxonomy" id="1729899"/>
    <lineage>
        <taxon>Bacteria</taxon>
        <taxon>Pseudomonadati</taxon>
        <taxon>Pseudomonadota</taxon>
        <taxon>Acidithiobacillia</taxon>
        <taxon>Acidithiobacillales</taxon>
        <taxon>Thermithiobacillaceae</taxon>
        <taxon>Thermithiobacillus</taxon>
    </lineage>
</organism>
<accession>A0ABU9DBQ0</accession>
<reference evidence="5 6" key="1">
    <citation type="submission" date="2024-04" db="EMBL/GenBank/DDBJ databases">
        <authorList>
            <person name="Abashina T."/>
            <person name="Shaikin A."/>
        </authorList>
    </citation>
    <scope>NUCLEOTIDE SEQUENCE [LARGE SCALE GENOMIC DNA]</scope>
    <source>
        <strain evidence="5 6">AAFK</strain>
    </source>
</reference>
<evidence type="ECO:0000256" key="2">
    <source>
        <dbReference type="ARBA" id="ARBA00022679"/>
    </source>
</evidence>
<keyword evidence="1 5" id="KW-0328">Glycosyltransferase</keyword>
<dbReference type="GO" id="GO:0016757">
    <property type="term" value="F:glycosyltransferase activity"/>
    <property type="evidence" value="ECO:0007669"/>
    <property type="project" value="UniProtKB-KW"/>
</dbReference>
<dbReference type="Proteomes" id="UP001446205">
    <property type="component" value="Unassembled WGS sequence"/>
</dbReference>
<dbReference type="CDD" id="cd03801">
    <property type="entry name" value="GT4_PimA-like"/>
    <property type="match status" value="1"/>
</dbReference>
<dbReference type="SUPFAM" id="SSF53756">
    <property type="entry name" value="UDP-Glycosyltransferase/glycogen phosphorylase"/>
    <property type="match status" value="1"/>
</dbReference>
<keyword evidence="6" id="KW-1185">Reference proteome</keyword>
<feature type="domain" description="Glycosyltransferase subfamily 4-like N-terminal" evidence="4">
    <location>
        <begin position="15"/>
        <end position="183"/>
    </location>
</feature>
<evidence type="ECO:0000259" key="3">
    <source>
        <dbReference type="Pfam" id="PF00534"/>
    </source>
</evidence>
<dbReference type="InterPro" id="IPR028098">
    <property type="entry name" value="Glyco_trans_4-like_N"/>
</dbReference>
<evidence type="ECO:0000259" key="4">
    <source>
        <dbReference type="Pfam" id="PF13439"/>
    </source>
</evidence>
<keyword evidence="2 5" id="KW-0808">Transferase</keyword>
<sequence>MKPRILFLNHTGDLGGAELCLLDIASHFAEGSQVMLFEDGAFRHLLESRGCMVGLSHGAEGMMRIRRGSGFSTAIRAVPAVFGLAHAIARKASEFDVIYANSQKAFIVAAVASRFSGTPLLWHLHDIFTNSNFHPVLRDLAIGLANRYASRVLANSEATRAAFVQCGGRADLVQVVYPGTDPAHFADPDLTRILAWRHQHCGDAPLLGIFGRLTPWKGQHVFLKALAALPGVHGLLVGAPTYENRNFHEALKRQMEDLGIQDRVHFWGHSDEIPALMRVVDIVVHASTLPEPFGKVVVEGMLAGQPVIATAAGGVPEIIENEISGILVPPGDAGHLAEAIRNLLQNPSTLHSIGKKGHERALSRFSLERSLDEVDRAITKILTKSLMQDAALVQNGKC</sequence>
<dbReference type="PANTHER" id="PTHR12526:SF510">
    <property type="entry name" value="D-INOSITOL 3-PHOSPHATE GLYCOSYLTRANSFERASE"/>
    <property type="match status" value="1"/>
</dbReference>
<comment type="caution">
    <text evidence="5">The sequence shown here is derived from an EMBL/GenBank/DDBJ whole genome shotgun (WGS) entry which is preliminary data.</text>
</comment>
<dbReference type="Pfam" id="PF13439">
    <property type="entry name" value="Glyco_transf_4"/>
    <property type="match status" value="1"/>
</dbReference>
<evidence type="ECO:0000313" key="5">
    <source>
        <dbReference type="EMBL" id="MEK8090153.1"/>
    </source>
</evidence>
<dbReference type="RefSeq" id="WP_341371209.1">
    <property type="nucleotide sequence ID" value="NZ_JBBPCO010000009.1"/>
</dbReference>
<gene>
    <name evidence="5" type="ORF">WOB96_10310</name>
</gene>
<name>A0ABU9DBQ0_9PROT</name>
<dbReference type="InterPro" id="IPR001296">
    <property type="entry name" value="Glyco_trans_1"/>
</dbReference>
<dbReference type="EC" id="2.4.-.-" evidence="5"/>
<dbReference type="EMBL" id="JBBPCO010000009">
    <property type="protein sequence ID" value="MEK8090153.1"/>
    <property type="molecule type" value="Genomic_DNA"/>
</dbReference>
<protein>
    <submittedName>
        <fullName evidence="5">Glycosyltransferase family 4 protein</fullName>
        <ecNumber evidence="5">2.4.-.-</ecNumber>
    </submittedName>
</protein>